<dbReference type="Pfam" id="PF00873">
    <property type="entry name" value="ACR_tran"/>
    <property type="match status" value="1"/>
</dbReference>
<keyword evidence="7 8" id="KW-0472">Membrane</keyword>
<evidence type="ECO:0000256" key="4">
    <source>
        <dbReference type="ARBA" id="ARBA00022519"/>
    </source>
</evidence>
<evidence type="ECO:0000256" key="5">
    <source>
        <dbReference type="ARBA" id="ARBA00022692"/>
    </source>
</evidence>
<feature type="transmembrane region" description="Helical" evidence="8">
    <location>
        <begin position="430"/>
        <end position="450"/>
    </location>
</feature>
<feature type="transmembrane region" description="Helical" evidence="8">
    <location>
        <begin position="524"/>
        <end position="546"/>
    </location>
</feature>
<evidence type="ECO:0000313" key="9">
    <source>
        <dbReference type="EMBL" id="MQT12549.1"/>
    </source>
</evidence>
<evidence type="ECO:0000256" key="3">
    <source>
        <dbReference type="ARBA" id="ARBA00022475"/>
    </source>
</evidence>
<keyword evidence="6 8" id="KW-1133">Transmembrane helix</keyword>
<feature type="transmembrane region" description="Helical" evidence="8">
    <location>
        <begin position="333"/>
        <end position="352"/>
    </location>
</feature>
<dbReference type="GO" id="GO:0005886">
    <property type="term" value="C:plasma membrane"/>
    <property type="evidence" value="ECO:0007669"/>
    <property type="project" value="UniProtKB-SubCell"/>
</dbReference>
<sequence length="1029" mass="110378">MRFTDIFIKRPVLALVVSALILVIGLRAMLSLPVLQYPATQNAVVTIATTYAGADSDIIAGFITTPLENAIAQANGIDYMTSTSQTGTSTITANLRLNYDSGKALTEINTKVNSVLNQLPSGTQQPTLTLKVGQTIDSMYIGFSSDVLPQNQVTDYLTRVVQPKLQAVTGVQTAEILGGKNFSMRIWLDPVKLAALGLTATDVSNALNSNDYIAGLGNTKGRLIQINLSSATNLHSVDEYKKLIIKNVNGAIIRLEDVANVTLGSDDYDSKTSFNGKTAVYIGIQVAPGANLLNVISGIRGVLPDITANLPNGLTATILYDATDFVNASIDEVVHSLFEAMAIVTLVVFVFLGSWRSVLIPIVAIPLSLIGSFAIMLMFGFSINLLTLLALVLAIGLVVDDAIIVVEGVNRHMEEGLKPFDAAIKAARELASPIIAMTVVLIAVYVPVGFQGGLTGALFTEFAFTLVAAVTVSAIIALTLSPMNSAHLLKPHAEMGGIERRIVHVIDATMGWVTRTYTRMLTSALKTVPVTILFGLIVLSSIYWLYTHSTSELAPQEDQGVILYQMTTAPTATLDQRSFYDRQVYDILSKEPQTDLIFQIDTPSQIIGGWVLKPWDKRKETTLQLQPVIQNKFNNVAGARLVAFQLPPLPGSNGLPIQFVLKSTEPFSRINDIASAFMAEAYKSGKFIFLDNDLKYDQPQATIYFDRAKASSLGLNMNDIGAALATMLGGNYTNYFSYDGRSYKIIPQVMQMHRLNLDQLLNYYIKASDGTSVPLSTIAHIETKTVPESLNHFQQLNSATISGVAMPGVTDGEALQTLKDIAARSLPAGYSIDYGGASRQLEQESGGFVNTFALALIIIFLSLAALFNSFRDPIIILVSVPMSLAGALVFISLGLGGASINIYTQVGLVTLMGLVSKHGILMVEVANELRLHGKAKREAIIEAASVRLRPILMTTAAMVLGVVPLITAAGAGANSRFNMGLVIASGLAIGTLFTLFVVPAFYLVLAHGDKAHEGEDEHAPAEPAPAGSV</sequence>
<dbReference type="InterPro" id="IPR027463">
    <property type="entry name" value="AcrB_DN_DC_subdom"/>
</dbReference>
<dbReference type="EMBL" id="VWNA01000001">
    <property type="protein sequence ID" value="MQT12549.1"/>
    <property type="molecule type" value="Genomic_DNA"/>
</dbReference>
<accession>A0A6A7Y4B5</accession>
<dbReference type="InterPro" id="IPR001036">
    <property type="entry name" value="Acrflvin-R"/>
</dbReference>
<feature type="transmembrane region" description="Helical" evidence="8">
    <location>
        <begin position="385"/>
        <end position="409"/>
    </location>
</feature>
<feature type="transmembrane region" description="Helical" evidence="8">
    <location>
        <begin position="948"/>
        <end position="973"/>
    </location>
</feature>
<keyword evidence="10" id="KW-1185">Reference proteome</keyword>
<dbReference type="PANTHER" id="PTHR32063:SF14">
    <property type="entry name" value="BLL4319 PROTEIN"/>
    <property type="match status" value="1"/>
</dbReference>
<feature type="transmembrane region" description="Helical" evidence="8">
    <location>
        <begin position="12"/>
        <end position="30"/>
    </location>
</feature>
<dbReference type="Gene3D" id="3.30.70.1430">
    <property type="entry name" value="Multidrug efflux transporter AcrB pore domain"/>
    <property type="match status" value="2"/>
</dbReference>
<feature type="transmembrane region" description="Helical" evidence="8">
    <location>
        <begin position="847"/>
        <end position="867"/>
    </location>
</feature>
<organism evidence="9 10">
    <name type="scientific">Segnochrobactrum spirostomi</name>
    <dbReference type="NCBI Taxonomy" id="2608987"/>
    <lineage>
        <taxon>Bacteria</taxon>
        <taxon>Pseudomonadati</taxon>
        <taxon>Pseudomonadota</taxon>
        <taxon>Alphaproteobacteria</taxon>
        <taxon>Hyphomicrobiales</taxon>
        <taxon>Segnochrobactraceae</taxon>
        <taxon>Segnochrobactrum</taxon>
    </lineage>
</organism>
<evidence type="ECO:0000256" key="2">
    <source>
        <dbReference type="ARBA" id="ARBA00022448"/>
    </source>
</evidence>
<reference evidence="9 10" key="1">
    <citation type="submission" date="2019-09" db="EMBL/GenBank/DDBJ databases">
        <title>Segnochrobactrum spirostomi gen. nov., sp. nov., isolated from the ciliate Spirostomum cf. yagiui and description of a novel family, Segnochrobactraceae fam. nov. within the order Rhizobiales of the class Alphaproteobacteria.</title>
        <authorList>
            <person name="Akter S."/>
            <person name="Shazib S.U.A."/>
            <person name="Shin M.K."/>
        </authorList>
    </citation>
    <scope>NUCLEOTIDE SEQUENCE [LARGE SCALE GENOMIC DNA]</scope>
    <source>
        <strain evidence="9 10">Sp-1</strain>
    </source>
</reference>
<dbReference type="PANTHER" id="PTHR32063">
    <property type="match status" value="1"/>
</dbReference>
<dbReference type="Gene3D" id="1.20.1640.10">
    <property type="entry name" value="Multidrug efflux transporter AcrB transmembrane domain"/>
    <property type="match status" value="2"/>
</dbReference>
<evidence type="ECO:0000256" key="6">
    <source>
        <dbReference type="ARBA" id="ARBA00022989"/>
    </source>
</evidence>
<dbReference type="PRINTS" id="PR00702">
    <property type="entry name" value="ACRIFLAVINRP"/>
</dbReference>
<dbReference type="Gene3D" id="3.30.2090.10">
    <property type="entry name" value="Multidrug efflux transporter AcrB TolC docking domain, DN and DC subdomains"/>
    <property type="match status" value="2"/>
</dbReference>
<keyword evidence="4" id="KW-0997">Cell inner membrane</keyword>
<keyword evidence="5 8" id="KW-0812">Transmembrane</keyword>
<protein>
    <submittedName>
        <fullName evidence="9">MMPL family transporter</fullName>
    </submittedName>
</protein>
<evidence type="ECO:0000313" key="10">
    <source>
        <dbReference type="Proteomes" id="UP000332515"/>
    </source>
</evidence>
<comment type="caution">
    <text evidence="9">The sequence shown here is derived from an EMBL/GenBank/DDBJ whole genome shotgun (WGS) entry which is preliminary data.</text>
</comment>
<feature type="transmembrane region" description="Helical" evidence="8">
    <location>
        <begin position="462"/>
        <end position="480"/>
    </location>
</feature>
<dbReference type="SUPFAM" id="SSF82866">
    <property type="entry name" value="Multidrug efflux transporter AcrB transmembrane domain"/>
    <property type="match status" value="2"/>
</dbReference>
<name>A0A6A7Y4B5_9HYPH</name>
<dbReference type="RefSeq" id="WP_153479801.1">
    <property type="nucleotide sequence ID" value="NZ_VWNA01000001.1"/>
</dbReference>
<dbReference type="SUPFAM" id="SSF82693">
    <property type="entry name" value="Multidrug efflux transporter AcrB pore domain, PN1, PN2, PC1 and PC2 subdomains"/>
    <property type="match status" value="3"/>
</dbReference>
<dbReference type="SUPFAM" id="SSF82714">
    <property type="entry name" value="Multidrug efflux transporter AcrB TolC docking domain, DN and DC subdomains"/>
    <property type="match status" value="2"/>
</dbReference>
<dbReference type="GO" id="GO:0042910">
    <property type="term" value="F:xenobiotic transmembrane transporter activity"/>
    <property type="evidence" value="ECO:0007669"/>
    <property type="project" value="TreeGrafter"/>
</dbReference>
<dbReference type="AlphaFoldDB" id="A0A6A7Y4B5"/>
<feature type="transmembrane region" description="Helical" evidence="8">
    <location>
        <begin position="359"/>
        <end position="379"/>
    </location>
</feature>
<gene>
    <name evidence="9" type="ORF">F0357_07720</name>
</gene>
<feature type="transmembrane region" description="Helical" evidence="8">
    <location>
        <begin position="874"/>
        <end position="896"/>
    </location>
</feature>
<proteinExistence type="predicted"/>
<evidence type="ECO:0000256" key="7">
    <source>
        <dbReference type="ARBA" id="ARBA00023136"/>
    </source>
</evidence>
<dbReference type="FunFam" id="1.20.1640.10:FF:000001">
    <property type="entry name" value="Efflux pump membrane transporter"/>
    <property type="match status" value="1"/>
</dbReference>
<comment type="subcellular location">
    <subcellularLocation>
        <location evidence="1">Cell inner membrane</location>
        <topology evidence="1">Multi-pass membrane protein</topology>
    </subcellularLocation>
</comment>
<evidence type="ECO:0000256" key="1">
    <source>
        <dbReference type="ARBA" id="ARBA00004429"/>
    </source>
</evidence>
<evidence type="ECO:0000256" key="8">
    <source>
        <dbReference type="SAM" id="Phobius"/>
    </source>
</evidence>
<feature type="transmembrane region" description="Helical" evidence="8">
    <location>
        <begin position="979"/>
        <end position="1005"/>
    </location>
</feature>
<dbReference type="Gene3D" id="3.30.70.1440">
    <property type="entry name" value="Multidrug efflux transporter AcrB pore domain"/>
    <property type="match status" value="1"/>
</dbReference>
<dbReference type="Gene3D" id="3.30.70.1320">
    <property type="entry name" value="Multidrug efflux transporter AcrB pore domain like"/>
    <property type="match status" value="1"/>
</dbReference>
<dbReference type="Proteomes" id="UP000332515">
    <property type="component" value="Unassembled WGS sequence"/>
</dbReference>
<keyword evidence="2" id="KW-0813">Transport</keyword>
<keyword evidence="3" id="KW-1003">Cell membrane</keyword>